<dbReference type="Proteomes" id="UP000267164">
    <property type="component" value="Chromosome"/>
</dbReference>
<dbReference type="RefSeq" id="WP_120736347.1">
    <property type="nucleotide sequence ID" value="NZ_CP032568.1"/>
</dbReference>
<keyword evidence="2 4" id="KW-0238">DNA-binding</keyword>
<keyword evidence="3" id="KW-0804">Transcription</keyword>
<evidence type="ECO:0000313" key="7">
    <source>
        <dbReference type="Proteomes" id="UP000267164"/>
    </source>
</evidence>
<evidence type="ECO:0000256" key="4">
    <source>
        <dbReference type="PROSITE-ProRule" id="PRU00335"/>
    </source>
</evidence>
<dbReference type="GO" id="GO:0000976">
    <property type="term" value="F:transcription cis-regulatory region binding"/>
    <property type="evidence" value="ECO:0007669"/>
    <property type="project" value="TreeGrafter"/>
</dbReference>
<evidence type="ECO:0000256" key="2">
    <source>
        <dbReference type="ARBA" id="ARBA00023125"/>
    </source>
</evidence>
<accession>A0A386ZA42</accession>
<dbReference type="OrthoDB" id="9816296at2"/>
<dbReference type="PROSITE" id="PS50977">
    <property type="entry name" value="HTH_TETR_2"/>
    <property type="match status" value="1"/>
</dbReference>
<gene>
    <name evidence="6" type="ORF">D7D52_11785</name>
</gene>
<dbReference type="SUPFAM" id="SSF46689">
    <property type="entry name" value="Homeodomain-like"/>
    <property type="match status" value="1"/>
</dbReference>
<dbReference type="EMBL" id="CP032568">
    <property type="protein sequence ID" value="AYF74426.1"/>
    <property type="molecule type" value="Genomic_DNA"/>
</dbReference>
<keyword evidence="7" id="KW-1185">Reference proteome</keyword>
<evidence type="ECO:0000259" key="5">
    <source>
        <dbReference type="PROSITE" id="PS50977"/>
    </source>
</evidence>
<dbReference type="PRINTS" id="PR00455">
    <property type="entry name" value="HTHTETR"/>
</dbReference>
<dbReference type="InterPro" id="IPR050109">
    <property type="entry name" value="HTH-type_TetR-like_transc_reg"/>
</dbReference>
<dbReference type="KEGG" id="nyu:D7D52_11785"/>
<dbReference type="Gene3D" id="1.10.357.10">
    <property type="entry name" value="Tetracycline Repressor, domain 2"/>
    <property type="match status" value="1"/>
</dbReference>
<dbReference type="PANTHER" id="PTHR30055">
    <property type="entry name" value="HTH-TYPE TRANSCRIPTIONAL REGULATOR RUTR"/>
    <property type="match status" value="1"/>
</dbReference>
<dbReference type="AlphaFoldDB" id="A0A386ZA42"/>
<sequence length="199" mass="21827">MPRLVDHEQRRREITAAARKVIAAGGLDAATFQAVAAEAGISVRLIQYYFGTKRDLMLATHRAVVEDWGRTFAASLGELGPDAAPRDVIRAVSMGLLPLDEQRHQDNLVFAGFHAANLTGNTVTSAEMMGPPRYLIDSFTEQLRRARPDEFDARATELDGELIVLTVTAVTQAILAGGTTRERAVELLDHLLDRMFALD</sequence>
<evidence type="ECO:0000256" key="1">
    <source>
        <dbReference type="ARBA" id="ARBA00023015"/>
    </source>
</evidence>
<dbReference type="InterPro" id="IPR009057">
    <property type="entry name" value="Homeodomain-like_sf"/>
</dbReference>
<proteinExistence type="predicted"/>
<evidence type="ECO:0000313" key="6">
    <source>
        <dbReference type="EMBL" id="AYF74426.1"/>
    </source>
</evidence>
<dbReference type="GO" id="GO:0003700">
    <property type="term" value="F:DNA-binding transcription factor activity"/>
    <property type="evidence" value="ECO:0007669"/>
    <property type="project" value="TreeGrafter"/>
</dbReference>
<feature type="DNA-binding region" description="H-T-H motif" evidence="4">
    <location>
        <begin position="31"/>
        <end position="50"/>
    </location>
</feature>
<name>A0A386ZA42_9NOCA</name>
<evidence type="ECO:0000256" key="3">
    <source>
        <dbReference type="ARBA" id="ARBA00023163"/>
    </source>
</evidence>
<dbReference type="Pfam" id="PF00440">
    <property type="entry name" value="TetR_N"/>
    <property type="match status" value="1"/>
</dbReference>
<keyword evidence="1" id="KW-0805">Transcription regulation</keyword>
<dbReference type="InterPro" id="IPR001647">
    <property type="entry name" value="HTH_TetR"/>
</dbReference>
<protein>
    <submittedName>
        <fullName evidence="6">TetR/AcrR family transcriptional regulator</fullName>
    </submittedName>
</protein>
<dbReference type="PANTHER" id="PTHR30055:SF234">
    <property type="entry name" value="HTH-TYPE TRANSCRIPTIONAL REGULATOR BETI"/>
    <property type="match status" value="1"/>
</dbReference>
<reference evidence="6 7" key="1">
    <citation type="submission" date="2018-09" db="EMBL/GenBank/DDBJ databases">
        <title>Nocardia yunnanensis sp. nov., an actinomycete isolated from a soil sample.</title>
        <authorList>
            <person name="Zhang J."/>
        </authorList>
    </citation>
    <scope>NUCLEOTIDE SEQUENCE [LARGE SCALE GENOMIC DNA]</scope>
    <source>
        <strain evidence="6 7">CFHS0054</strain>
    </source>
</reference>
<feature type="domain" description="HTH tetR-type" evidence="5">
    <location>
        <begin position="8"/>
        <end position="68"/>
    </location>
</feature>
<organism evidence="6 7">
    <name type="scientific">Nocardia yunnanensis</name>
    <dbReference type="NCBI Taxonomy" id="2382165"/>
    <lineage>
        <taxon>Bacteria</taxon>
        <taxon>Bacillati</taxon>
        <taxon>Actinomycetota</taxon>
        <taxon>Actinomycetes</taxon>
        <taxon>Mycobacteriales</taxon>
        <taxon>Nocardiaceae</taxon>
        <taxon>Nocardia</taxon>
    </lineage>
</organism>